<evidence type="ECO:0000313" key="11">
    <source>
        <dbReference type="Proteomes" id="UP001432099"/>
    </source>
</evidence>
<dbReference type="RefSeq" id="WP_338617659.1">
    <property type="nucleotide sequence ID" value="NZ_AP028127.1"/>
</dbReference>
<dbReference type="PANTHER" id="PTHR30417:SF11">
    <property type="entry name" value="N-ACETYLMURAMOYL-L-ALANINE AMIDASE XLYA"/>
    <property type="match status" value="1"/>
</dbReference>
<keyword evidence="6" id="KW-0178">Competence</keyword>
<keyword evidence="7" id="KW-0961">Cell wall biogenesis/degradation</keyword>
<dbReference type="Pfam" id="PF01551">
    <property type="entry name" value="Peptidase_M23"/>
    <property type="match status" value="1"/>
</dbReference>
<dbReference type="SMART" id="SM00644">
    <property type="entry name" value="Ami_2"/>
    <property type="match status" value="1"/>
</dbReference>
<dbReference type="Gene3D" id="3.40.80.10">
    <property type="entry name" value="Peptidoglycan recognition protein-like"/>
    <property type="match status" value="1"/>
</dbReference>
<dbReference type="PANTHER" id="PTHR30417">
    <property type="entry name" value="N-ACETYLMURAMOYL-L-ALANINE AMIDASE AMID"/>
    <property type="match status" value="1"/>
</dbReference>
<dbReference type="Gene3D" id="2.70.70.10">
    <property type="entry name" value="Glucose Permease (Domain IIA)"/>
    <property type="match status" value="1"/>
</dbReference>
<name>A0ABN6ZKT3_9FIRM</name>
<evidence type="ECO:0000256" key="1">
    <source>
        <dbReference type="ARBA" id="ARBA00001561"/>
    </source>
</evidence>
<feature type="domain" description="N-acetylmuramoyl-L-alanine amidase" evidence="9">
    <location>
        <begin position="518"/>
        <end position="655"/>
    </location>
</feature>
<dbReference type="EC" id="3.5.1.28" evidence="3"/>
<evidence type="ECO:0000259" key="9">
    <source>
        <dbReference type="SMART" id="SM00644"/>
    </source>
</evidence>
<gene>
    <name evidence="10" type="ORF">T23_20790</name>
</gene>
<keyword evidence="4" id="KW-0378">Hydrolase</keyword>
<comment type="similarity">
    <text evidence="2">Belongs to the N-acetylmuramoyl-L-alanine amidase 2 family.</text>
</comment>
<feature type="region of interest" description="Disordered" evidence="8">
    <location>
        <begin position="478"/>
        <end position="501"/>
    </location>
</feature>
<evidence type="ECO:0000256" key="3">
    <source>
        <dbReference type="ARBA" id="ARBA00011901"/>
    </source>
</evidence>
<dbReference type="SUPFAM" id="SSF158634">
    <property type="entry name" value="RPA2825-like"/>
    <property type="match status" value="4"/>
</dbReference>
<evidence type="ECO:0000256" key="4">
    <source>
        <dbReference type="ARBA" id="ARBA00022801"/>
    </source>
</evidence>
<dbReference type="SUPFAM" id="SSF55846">
    <property type="entry name" value="N-acetylmuramoyl-L-alanine amidase-like"/>
    <property type="match status" value="1"/>
</dbReference>
<evidence type="ECO:0000313" key="10">
    <source>
        <dbReference type="EMBL" id="BEH91977.1"/>
    </source>
</evidence>
<accession>A0ABN6ZKT3</accession>
<protein>
    <recommendedName>
        <fullName evidence="3">N-acetylmuramoyl-L-alanine amidase</fullName>
        <ecNumber evidence="3">3.5.1.28</ecNumber>
    </recommendedName>
</protein>
<evidence type="ECO:0000256" key="2">
    <source>
        <dbReference type="ARBA" id="ARBA00007553"/>
    </source>
</evidence>
<keyword evidence="5" id="KW-0749">Sporulation</keyword>
<comment type="catalytic activity">
    <reaction evidence="1">
        <text>Hydrolyzes the link between N-acetylmuramoyl residues and L-amino acid residues in certain cell-wall glycopeptides.</text>
        <dbReference type="EC" id="3.5.1.28"/>
    </reaction>
</comment>
<reference evidence="10" key="1">
    <citation type="journal article" date="2024" name="Int. J. Syst. Evol. Microbiol.">
        <title>Turicibacter faecis sp. nov., isolated from faeces of heart failure mouse model.</title>
        <authorList>
            <person name="Imamura Y."/>
            <person name="Motooka D."/>
            <person name="Nakajima Y."/>
            <person name="Ito S."/>
            <person name="Kitakaze M."/>
            <person name="Iida T."/>
            <person name="Nakamura S."/>
        </authorList>
    </citation>
    <scope>NUCLEOTIDE SEQUENCE</scope>
    <source>
        <strain evidence="10">TC023</strain>
    </source>
</reference>
<dbReference type="InterPro" id="IPR002502">
    <property type="entry name" value="Amidase_domain"/>
</dbReference>
<dbReference type="SUPFAM" id="SSF51261">
    <property type="entry name" value="Duplicated hybrid motif"/>
    <property type="match status" value="1"/>
</dbReference>
<evidence type="ECO:0000256" key="5">
    <source>
        <dbReference type="ARBA" id="ARBA00022969"/>
    </source>
</evidence>
<organism evidence="10 11">
    <name type="scientific">Turicibacter faecis</name>
    <dbReference type="NCBI Taxonomy" id="2963365"/>
    <lineage>
        <taxon>Bacteria</taxon>
        <taxon>Bacillati</taxon>
        <taxon>Bacillota</taxon>
        <taxon>Erysipelotrichia</taxon>
        <taxon>Erysipelotrichales</taxon>
        <taxon>Turicibacteraceae</taxon>
        <taxon>Turicibacter</taxon>
    </lineage>
</organism>
<proteinExistence type="inferred from homology"/>
<dbReference type="InterPro" id="IPR036505">
    <property type="entry name" value="Amidase/PGRP_sf"/>
</dbReference>
<dbReference type="CDD" id="cd12797">
    <property type="entry name" value="M23_peptidase"/>
    <property type="match status" value="1"/>
</dbReference>
<evidence type="ECO:0000256" key="6">
    <source>
        <dbReference type="ARBA" id="ARBA00023287"/>
    </source>
</evidence>
<dbReference type="InterPro" id="IPR011055">
    <property type="entry name" value="Dup_hybrid_motif"/>
</dbReference>
<dbReference type="Pfam" id="PF01510">
    <property type="entry name" value="Amidase_2"/>
    <property type="match status" value="1"/>
</dbReference>
<sequence length="935" mass="101760">MATQKLILPINKTRVTAGFKNTNYLNQFGFRHYGMDLTETGSNRTIWGSGNGQVLETGFDNVLGNVVIIRYDQCQLKNGTIKNLIQRLFHLDRVDVTKGQSITKDTRIGLYGSTGQYATGPHLHVEFDTDVNYPTYSPTLGKNSNIIKAGTDSVLNPADVMFVKKSAPDNQSVVGASNSDCWTNSDLAFPTYSGTTSSGNGSSYFPIPNYSGGSFVDALNSIGVDSGFDSREQIANANGISNYTGSADQNDTLLSLLMKGQLRQPGSSGGSAGSSYFPIPNYSGGSFVDALNSIGVNSSFDSREQIANANGISNYTGSADQNDTLLSLLMKGQLRQPGSSGGSAGSSYFPIPNYSGGSFVDALNSIGVNSSFDSREQIANANGISNYTGSADQNDTLLSLLMKGQLRQPGSSGGSAGSSYFPIPNYSGGSFVDALNSIGVNSSFDSREQIANANGISNYTGSADQNDTLLSLLMKGQLRQPGSSGSSSGGSAGGNGASDIGPVNGLSVRKNLVSSQKYSIKAPYPMDPVYITVHNTYNDASAENEIAYMIRNDNEVSFHFAVDDKEAVQGLPLNRNGWHAGDGSEGTGNRKSIAIEICYSESGGDRFLKAEKNAAKLIAALMRYFNIPLSNVRTHQSWSGKYCPHRTLDLGWNRFVKIIEKELTVNEDHNELVFKQMTDLCKLAQQYIATHYPNIMDTNPLKLALQYYRHSQYNGTAWTAVAGPLDQGYVNYVTTKYQGDIISYIIDPVSNEVINLPHLCVTLETPVFLWGSEFFQIADYAGWAGDLVSLIKNIKNKIGESSDVNQIAKATHSLIGNEDTYFSMEDYYSDIDAVNMYKLYQSKNYNNLGELFRDYYKNYVQLRTTKFMKNRFNGATSLEGIERQVCEVMRNYLWVEAIAHIVGIPSISESELKGLAKGFALKVIELYLIENKKTS</sequence>
<keyword evidence="11" id="KW-1185">Reference proteome</keyword>
<evidence type="ECO:0000256" key="7">
    <source>
        <dbReference type="ARBA" id="ARBA00023316"/>
    </source>
</evidence>
<dbReference type="InterPro" id="IPR051206">
    <property type="entry name" value="NAMLAA_amidase_2"/>
</dbReference>
<dbReference type="Proteomes" id="UP001432099">
    <property type="component" value="Chromosome"/>
</dbReference>
<evidence type="ECO:0000256" key="8">
    <source>
        <dbReference type="SAM" id="MobiDB-lite"/>
    </source>
</evidence>
<feature type="compositionally biased region" description="Gly residues" evidence="8">
    <location>
        <begin position="487"/>
        <end position="496"/>
    </location>
</feature>
<dbReference type="CDD" id="cd06583">
    <property type="entry name" value="PGRP"/>
    <property type="match status" value="1"/>
</dbReference>
<dbReference type="EMBL" id="AP028127">
    <property type="protein sequence ID" value="BEH91977.1"/>
    <property type="molecule type" value="Genomic_DNA"/>
</dbReference>
<dbReference type="InterPro" id="IPR016047">
    <property type="entry name" value="M23ase_b-sheet_dom"/>
</dbReference>